<dbReference type="GeneID" id="93731865"/>
<accession>E2Q1W6</accession>
<keyword evidence="1" id="KW-0808">Transferase</keyword>
<keyword evidence="1" id="KW-0723">Serine/threonine-protein kinase</keyword>
<protein>
    <submittedName>
        <fullName evidence="3">Possible kanamycin regulatory protein</fullName>
    </submittedName>
</protein>
<dbReference type="GO" id="GO:0004674">
    <property type="term" value="F:protein serine/threonine kinase activity"/>
    <property type="evidence" value="ECO:0007669"/>
    <property type="project" value="UniProtKB-KW"/>
</dbReference>
<organism evidence="3 4">
    <name type="scientific">Streptomyces clavuligerus</name>
    <dbReference type="NCBI Taxonomy" id="1901"/>
    <lineage>
        <taxon>Bacteria</taxon>
        <taxon>Bacillati</taxon>
        <taxon>Actinomycetota</taxon>
        <taxon>Actinomycetes</taxon>
        <taxon>Kitasatosporales</taxon>
        <taxon>Streptomycetaceae</taxon>
        <taxon>Streptomyces</taxon>
    </lineage>
</organism>
<dbReference type="eggNOG" id="COG0642">
    <property type="taxonomic scope" value="Bacteria"/>
</dbReference>
<proteinExistence type="predicted"/>
<name>E2Q1W6_STRCL</name>
<dbReference type="RefSeq" id="WP_003960306.1">
    <property type="nucleotide sequence ID" value="NZ_CM000913.1"/>
</dbReference>
<dbReference type="SUPFAM" id="SSF55874">
    <property type="entry name" value="ATPase domain of HSP90 chaperone/DNA topoisomerase II/histidine kinase"/>
    <property type="match status" value="1"/>
</dbReference>
<keyword evidence="4" id="KW-1185">Reference proteome</keyword>
<evidence type="ECO:0000313" key="4">
    <source>
        <dbReference type="Proteomes" id="UP000002357"/>
    </source>
</evidence>
<keyword evidence="1" id="KW-0418">Kinase</keyword>
<dbReference type="InterPro" id="IPR050267">
    <property type="entry name" value="Anti-sigma-factor_SerPK"/>
</dbReference>
<dbReference type="AlphaFoldDB" id="E2Q1W6"/>
<reference evidence="3 4" key="1">
    <citation type="journal article" date="2010" name="Genome Biol. Evol.">
        <title>The sequence of a 1.8-mb bacterial linear plasmid reveals a rich evolutionary reservoir of secondary metabolic pathways.</title>
        <authorList>
            <person name="Medema M.H."/>
            <person name="Trefzer A."/>
            <person name="Kovalchuk A."/>
            <person name="van den Berg M."/>
            <person name="Mueller U."/>
            <person name="Heijne W."/>
            <person name="Wu L."/>
            <person name="Alam M.T."/>
            <person name="Ronning C.M."/>
            <person name="Nierman W.C."/>
            <person name="Bovenberg R.A.L."/>
            <person name="Breitling R."/>
            <person name="Takano E."/>
        </authorList>
    </citation>
    <scope>NUCLEOTIDE SEQUENCE [LARGE SCALE GENOMIC DNA]</scope>
    <source>
        <strain evidence="4">ATCC 27064 / DSM 738 / JCM 4710 / NBRC 13307 / NCIMB 12785 / NRRL 3585 / VKM Ac-602</strain>
    </source>
</reference>
<evidence type="ECO:0000313" key="3">
    <source>
        <dbReference type="EMBL" id="EFG06592.1"/>
    </source>
</evidence>
<sequence>MSANPDAAANCFSVMDRCRPQRLDTVAVAVPPQPGIQRAEVSFRPDPKCVSRLRALSADLLNLSGVLDGDVIDTVQLLVSEIATNALTHGNGKCVTFRLECDPIGFIRIEVDDHSNPAAGTPAVRCAGPEDENGRGMRLVTVLSRDWGREGTCTWCTVPSVSQTREFLR</sequence>
<dbReference type="InterPro" id="IPR003594">
    <property type="entry name" value="HATPase_dom"/>
</dbReference>
<dbReference type="InterPro" id="IPR036890">
    <property type="entry name" value="HATPase_C_sf"/>
</dbReference>
<feature type="domain" description="Histidine kinase/HSP90-like ATPase" evidence="2">
    <location>
        <begin position="44"/>
        <end position="152"/>
    </location>
</feature>
<evidence type="ECO:0000259" key="2">
    <source>
        <dbReference type="Pfam" id="PF13581"/>
    </source>
</evidence>
<evidence type="ECO:0000256" key="1">
    <source>
        <dbReference type="ARBA" id="ARBA00022527"/>
    </source>
</evidence>
<dbReference type="Gene3D" id="3.30.565.10">
    <property type="entry name" value="Histidine kinase-like ATPase, C-terminal domain"/>
    <property type="match status" value="1"/>
</dbReference>
<dbReference type="Proteomes" id="UP000002357">
    <property type="component" value="Chromosome"/>
</dbReference>
<dbReference type="PANTHER" id="PTHR35526:SF3">
    <property type="entry name" value="ANTI-SIGMA-F FACTOR RSBW"/>
    <property type="match status" value="1"/>
</dbReference>
<dbReference type="Pfam" id="PF13581">
    <property type="entry name" value="HATPase_c_2"/>
    <property type="match status" value="1"/>
</dbReference>
<dbReference type="PANTHER" id="PTHR35526">
    <property type="entry name" value="ANTI-SIGMA-F FACTOR RSBW-RELATED"/>
    <property type="match status" value="1"/>
</dbReference>
<gene>
    <name evidence="3" type="ORF">SCLAV_1517</name>
</gene>
<dbReference type="EMBL" id="CM000913">
    <property type="protein sequence ID" value="EFG06592.1"/>
    <property type="molecule type" value="Genomic_DNA"/>
</dbReference>
<dbReference type="CDD" id="cd16936">
    <property type="entry name" value="HATPase_RsbW-like"/>
    <property type="match status" value="1"/>
</dbReference>